<keyword evidence="3" id="KW-1185">Reference proteome</keyword>
<reference evidence="2 3" key="1">
    <citation type="submission" date="2019-02" db="EMBL/GenBank/DDBJ databases">
        <title>Deep-cultivation of Planctomycetes and their phenomic and genomic characterization uncovers novel biology.</title>
        <authorList>
            <person name="Wiegand S."/>
            <person name="Jogler M."/>
            <person name="Boedeker C."/>
            <person name="Pinto D."/>
            <person name="Vollmers J."/>
            <person name="Rivas-Marin E."/>
            <person name="Kohn T."/>
            <person name="Peeters S.H."/>
            <person name="Heuer A."/>
            <person name="Rast P."/>
            <person name="Oberbeckmann S."/>
            <person name="Bunk B."/>
            <person name="Jeske O."/>
            <person name="Meyerdierks A."/>
            <person name="Storesund J.E."/>
            <person name="Kallscheuer N."/>
            <person name="Luecker S."/>
            <person name="Lage O.M."/>
            <person name="Pohl T."/>
            <person name="Merkel B.J."/>
            <person name="Hornburger P."/>
            <person name="Mueller R.-W."/>
            <person name="Bruemmer F."/>
            <person name="Labrenz M."/>
            <person name="Spormann A.M."/>
            <person name="Op den Camp H."/>
            <person name="Overmann J."/>
            <person name="Amann R."/>
            <person name="Jetten M.S.M."/>
            <person name="Mascher T."/>
            <person name="Medema M.H."/>
            <person name="Devos D.P."/>
            <person name="Kaster A.-K."/>
            <person name="Ovreas L."/>
            <person name="Rohde M."/>
            <person name="Galperin M.Y."/>
            <person name="Jogler C."/>
        </authorList>
    </citation>
    <scope>NUCLEOTIDE SEQUENCE [LARGE SCALE GENOMIC DNA]</scope>
    <source>
        <strain evidence="2 3">HG15A2</strain>
    </source>
</reference>
<dbReference type="AlphaFoldDB" id="A0A517MRV7"/>
<organism evidence="2 3">
    <name type="scientific">Adhaeretor mobilis</name>
    <dbReference type="NCBI Taxonomy" id="1930276"/>
    <lineage>
        <taxon>Bacteria</taxon>
        <taxon>Pseudomonadati</taxon>
        <taxon>Planctomycetota</taxon>
        <taxon>Planctomycetia</taxon>
        <taxon>Pirellulales</taxon>
        <taxon>Lacipirellulaceae</taxon>
        <taxon>Adhaeretor</taxon>
    </lineage>
</organism>
<sequence>MQALEFSQGFIRKRFGIAFVLTPESADALLEDFRSVKETLLQWSSSRGKKSERVMFTVMAEPDQFDEYEALFRQLVEEEHDLAPIFSKLQVQLEFPDRRGKSTERSVTLNAPSPTAAVDRLRPRLIMLLSVWSLHSAGGRQLSRFTLGRMSLFRIARVFSPLFAALIPCAYATASYGAYAWIAKTWPHDDPRMLMPGSGFLALYAGVALGVYLLAYRKRLEIGERRVMIGFSIAGLALLPAVFASLMFDW</sequence>
<dbReference type="Proteomes" id="UP000319852">
    <property type="component" value="Chromosome"/>
</dbReference>
<feature type="transmembrane region" description="Helical" evidence="1">
    <location>
        <begin position="158"/>
        <end position="182"/>
    </location>
</feature>
<protein>
    <submittedName>
        <fullName evidence="2">Uncharacterized protein</fullName>
    </submittedName>
</protein>
<name>A0A517MRV7_9BACT</name>
<keyword evidence="1" id="KW-1133">Transmembrane helix</keyword>
<keyword evidence="1" id="KW-0472">Membrane</keyword>
<evidence type="ECO:0000313" key="3">
    <source>
        <dbReference type="Proteomes" id="UP000319852"/>
    </source>
</evidence>
<evidence type="ECO:0000256" key="1">
    <source>
        <dbReference type="SAM" id="Phobius"/>
    </source>
</evidence>
<feature type="transmembrane region" description="Helical" evidence="1">
    <location>
        <begin position="227"/>
        <end position="248"/>
    </location>
</feature>
<dbReference type="EMBL" id="CP036263">
    <property type="protein sequence ID" value="QDS97615.1"/>
    <property type="molecule type" value="Genomic_DNA"/>
</dbReference>
<proteinExistence type="predicted"/>
<accession>A0A517MRV7</accession>
<feature type="transmembrane region" description="Helical" evidence="1">
    <location>
        <begin position="194"/>
        <end position="215"/>
    </location>
</feature>
<dbReference type="KEGG" id="amob:HG15A2_08780"/>
<dbReference type="RefSeq" id="WP_145058135.1">
    <property type="nucleotide sequence ID" value="NZ_CP036263.1"/>
</dbReference>
<evidence type="ECO:0000313" key="2">
    <source>
        <dbReference type="EMBL" id="QDS97615.1"/>
    </source>
</evidence>
<gene>
    <name evidence="2" type="ORF">HG15A2_08780</name>
</gene>
<keyword evidence="1" id="KW-0812">Transmembrane</keyword>